<keyword evidence="2" id="KW-1185">Reference proteome</keyword>
<organism evidence="1 2">
    <name type="scientific">Nostoc flagelliforme CCNUN1</name>
    <dbReference type="NCBI Taxonomy" id="2038116"/>
    <lineage>
        <taxon>Bacteria</taxon>
        <taxon>Bacillati</taxon>
        <taxon>Cyanobacteriota</taxon>
        <taxon>Cyanophyceae</taxon>
        <taxon>Nostocales</taxon>
        <taxon>Nostocaceae</taxon>
        <taxon>Nostoc</taxon>
    </lineage>
</organism>
<dbReference type="EMBL" id="CP024785">
    <property type="protein sequence ID" value="AUB36024.1"/>
    <property type="molecule type" value="Genomic_DNA"/>
</dbReference>
<dbReference type="KEGG" id="nfl:COO91_01923"/>
<protein>
    <submittedName>
        <fullName evidence="1">Uncharacterized protein</fullName>
    </submittedName>
</protein>
<evidence type="ECO:0000313" key="2">
    <source>
        <dbReference type="Proteomes" id="UP000232003"/>
    </source>
</evidence>
<dbReference type="Proteomes" id="UP000232003">
    <property type="component" value="Chromosome"/>
</dbReference>
<reference evidence="1 2" key="1">
    <citation type="submission" date="2017-11" db="EMBL/GenBank/DDBJ databases">
        <title>Complete genome of a free-living desiccation-tolerant cyanobacterium and its photosynthetic adaptation to extreme terrestrial habitat.</title>
        <authorList>
            <person name="Shang J."/>
        </authorList>
    </citation>
    <scope>NUCLEOTIDE SEQUENCE [LARGE SCALE GENOMIC DNA]</scope>
    <source>
        <strain evidence="1 2">CCNUN1</strain>
    </source>
</reference>
<dbReference type="AlphaFoldDB" id="A0A2K8SKN4"/>
<gene>
    <name evidence="1" type="ORF">COO91_01923</name>
</gene>
<name>A0A2K8SKN4_9NOSO</name>
<evidence type="ECO:0000313" key="1">
    <source>
        <dbReference type="EMBL" id="AUB36024.1"/>
    </source>
</evidence>
<proteinExistence type="predicted"/>
<accession>A0A2K8SKN4</accession>
<sequence>MENGRLKQEVQNKELDNAACGAQVERQKAESEGLIKGVLLRR</sequence>